<keyword evidence="3" id="KW-1185">Reference proteome</keyword>
<feature type="region of interest" description="Disordered" evidence="1">
    <location>
        <begin position="450"/>
        <end position="471"/>
    </location>
</feature>
<evidence type="ECO:0000313" key="3">
    <source>
        <dbReference type="Proteomes" id="UP001149090"/>
    </source>
</evidence>
<protein>
    <submittedName>
        <fullName evidence="2">Uncharacterized protein</fullName>
    </submittedName>
</protein>
<organism evidence="2 3">
    <name type="scientific">Anaeramoeba ignava</name>
    <name type="common">Anaerobic marine amoeba</name>
    <dbReference type="NCBI Taxonomy" id="1746090"/>
    <lineage>
        <taxon>Eukaryota</taxon>
        <taxon>Metamonada</taxon>
        <taxon>Anaeramoebidae</taxon>
        <taxon>Anaeramoeba</taxon>
    </lineage>
</organism>
<dbReference type="EMBL" id="JAPDFW010000070">
    <property type="protein sequence ID" value="KAJ5074444.1"/>
    <property type="molecule type" value="Genomic_DNA"/>
</dbReference>
<comment type="caution">
    <text evidence="2">The sequence shown here is derived from an EMBL/GenBank/DDBJ whole genome shotgun (WGS) entry which is preliminary data.</text>
</comment>
<accession>A0A9Q0RD77</accession>
<dbReference type="Proteomes" id="UP001149090">
    <property type="component" value="Unassembled WGS sequence"/>
</dbReference>
<dbReference type="AlphaFoldDB" id="A0A9Q0RD77"/>
<gene>
    <name evidence="2" type="ORF">M0811_01075</name>
</gene>
<name>A0A9Q0RD77_ANAIG</name>
<reference evidence="2" key="1">
    <citation type="submission" date="2022-10" db="EMBL/GenBank/DDBJ databases">
        <title>Novel sulphate-reducing endosymbionts in the free-living metamonad Anaeramoeba.</title>
        <authorList>
            <person name="Jerlstrom-Hultqvist J."/>
            <person name="Cepicka I."/>
            <person name="Gallot-Lavallee L."/>
            <person name="Salas-Leiva D."/>
            <person name="Curtis B.A."/>
            <person name="Zahonova K."/>
            <person name="Pipaliya S."/>
            <person name="Dacks J."/>
            <person name="Roger A.J."/>
        </authorList>
    </citation>
    <scope>NUCLEOTIDE SEQUENCE</scope>
    <source>
        <strain evidence="2">BMAN</strain>
    </source>
</reference>
<sequence>MNKKRSKPNLENKTKRNRKNISTKKLIFSEEIIEKPNFFYICDLVLPQEIFQSRKAKEEDREQDSQQFLSLWQHAAAVEPDLFFQIVKTITIYRGFNCTECRMIDLVISKFIVKNQVQGIELIKNIGKQMRNGKLEYSQRNAFFAQILSSISTLSNKTEKFLTDLILAISAETVEGDDPLADFLKDCLLQVQENYRCLIINNLLSNQMNSNINENNSNQEFHNEKQFKSMEIEKNSQNSQKNNGNSGKFSDPVLFLFQQIINSEYENNSSQKIMENALPAFLTKFSHLKFTKQQREYLSLGNFLSTQFSNLIHNNFIRFYAKLQIIRGLFTSKFQKETHINNEALVYNEYDCLGILESSFSENRGNLTEIIIPSIFFKVNEESKAFRTKLLSLILANGSNLATVFSTEGSCISFLNTISGRKKFQNHESDEIKSIRKFISKESIQSAWMQNTQPEYDPSRRPQAKISTPSL</sequence>
<evidence type="ECO:0000256" key="1">
    <source>
        <dbReference type="SAM" id="MobiDB-lite"/>
    </source>
</evidence>
<proteinExistence type="predicted"/>
<evidence type="ECO:0000313" key="2">
    <source>
        <dbReference type="EMBL" id="KAJ5074444.1"/>
    </source>
</evidence>